<dbReference type="EC" id="5.2.1.8" evidence="2"/>
<dbReference type="GeneID" id="8239150"/>
<evidence type="ECO:0000256" key="5">
    <source>
        <dbReference type="ARBA" id="ARBA00023110"/>
    </source>
</evidence>
<dbReference type="GO" id="GO:0016018">
    <property type="term" value="F:cyclosporin A binding"/>
    <property type="evidence" value="ECO:0007669"/>
    <property type="project" value="TreeGrafter"/>
</dbReference>
<feature type="repeat" description="TPR" evidence="7">
    <location>
        <begin position="296"/>
        <end position="329"/>
    </location>
</feature>
<dbReference type="InterPro" id="IPR011990">
    <property type="entry name" value="TPR-like_helical_dom_sf"/>
</dbReference>
<gene>
    <name evidence="10" type="primary">8239150</name>
    <name evidence="9" type="ORF">Phum_PHUM474930</name>
</gene>
<dbReference type="PROSITE" id="PS50005">
    <property type="entry name" value="TPR"/>
    <property type="match status" value="1"/>
</dbReference>
<dbReference type="Pfam" id="PF07719">
    <property type="entry name" value="TPR_2"/>
    <property type="match status" value="1"/>
</dbReference>
<evidence type="ECO:0000313" key="11">
    <source>
        <dbReference type="Proteomes" id="UP000009046"/>
    </source>
</evidence>
<dbReference type="SUPFAM" id="SSF48452">
    <property type="entry name" value="TPR-like"/>
    <property type="match status" value="1"/>
</dbReference>
<dbReference type="CTD" id="8239150"/>
<dbReference type="VEuPathDB" id="VectorBase:PHUM474930"/>
<dbReference type="InterPro" id="IPR029000">
    <property type="entry name" value="Cyclophilin-like_dom_sf"/>
</dbReference>
<accession>E0VW64</accession>
<evidence type="ECO:0000256" key="1">
    <source>
        <dbReference type="ARBA" id="ARBA00000971"/>
    </source>
</evidence>
<dbReference type="STRING" id="121224.E0VW64"/>
<dbReference type="OrthoDB" id="407558at2759"/>
<dbReference type="PROSITE" id="PS50072">
    <property type="entry name" value="CSA_PPIASE_2"/>
    <property type="match status" value="1"/>
</dbReference>
<dbReference type="SUPFAM" id="SSF50891">
    <property type="entry name" value="Cyclophilin-like"/>
    <property type="match status" value="1"/>
</dbReference>
<organism>
    <name type="scientific">Pediculus humanus subsp. corporis</name>
    <name type="common">Body louse</name>
    <dbReference type="NCBI Taxonomy" id="121224"/>
    <lineage>
        <taxon>Eukaryota</taxon>
        <taxon>Metazoa</taxon>
        <taxon>Ecdysozoa</taxon>
        <taxon>Arthropoda</taxon>
        <taxon>Hexapoda</taxon>
        <taxon>Insecta</taxon>
        <taxon>Pterygota</taxon>
        <taxon>Neoptera</taxon>
        <taxon>Paraneoptera</taxon>
        <taxon>Psocodea</taxon>
        <taxon>Troctomorpha</taxon>
        <taxon>Phthiraptera</taxon>
        <taxon>Anoplura</taxon>
        <taxon>Pediculidae</taxon>
        <taxon>Pediculus</taxon>
    </lineage>
</organism>
<dbReference type="EMBL" id="AAZO01005758">
    <property type="status" value="NOT_ANNOTATED_CDS"/>
    <property type="molecule type" value="Genomic_DNA"/>
</dbReference>
<evidence type="ECO:0000313" key="9">
    <source>
        <dbReference type="EMBL" id="EEB17620.1"/>
    </source>
</evidence>
<evidence type="ECO:0000256" key="4">
    <source>
        <dbReference type="ARBA" id="ARBA00022803"/>
    </source>
</evidence>
<dbReference type="PANTHER" id="PTHR11071:SF561">
    <property type="entry name" value="PEPTIDYL-PROLYL CIS-TRANS ISOMERASE D-RELATED"/>
    <property type="match status" value="1"/>
</dbReference>
<dbReference type="OMA" id="EMEQNCN"/>
<evidence type="ECO:0000256" key="6">
    <source>
        <dbReference type="ARBA" id="ARBA00023235"/>
    </source>
</evidence>
<dbReference type="EnsemblMetazoa" id="PHUM474930-RA">
    <property type="protein sequence ID" value="PHUM474930-PA"/>
    <property type="gene ID" value="PHUM474930"/>
</dbReference>
<evidence type="ECO:0000259" key="8">
    <source>
        <dbReference type="PROSITE" id="PS50072"/>
    </source>
</evidence>
<dbReference type="Gene3D" id="1.25.40.10">
    <property type="entry name" value="Tetratricopeptide repeat domain"/>
    <property type="match status" value="1"/>
</dbReference>
<keyword evidence="6 9" id="KW-0413">Isomerase</keyword>
<dbReference type="PRINTS" id="PR00153">
    <property type="entry name" value="CSAPPISMRASE"/>
</dbReference>
<reference evidence="9" key="2">
    <citation type="submission" date="2007-04" db="EMBL/GenBank/DDBJ databases">
        <title>The genome of the human body louse.</title>
        <authorList>
            <consortium name="The Human Body Louse Genome Consortium"/>
            <person name="Kirkness E."/>
            <person name="Walenz B."/>
            <person name="Hass B."/>
            <person name="Bruggner R."/>
            <person name="Strausberg R."/>
        </authorList>
    </citation>
    <scope>NUCLEOTIDE SEQUENCE</scope>
    <source>
        <strain evidence="9">USDA</strain>
    </source>
</reference>
<dbReference type="AlphaFoldDB" id="E0VW64"/>
<name>E0VW64_PEDHC</name>
<keyword evidence="11" id="KW-1185">Reference proteome</keyword>
<reference evidence="10" key="3">
    <citation type="submission" date="2020-05" db="UniProtKB">
        <authorList>
            <consortium name="EnsemblMetazoa"/>
        </authorList>
    </citation>
    <scope>IDENTIFICATION</scope>
    <source>
        <strain evidence="10">USDA</strain>
    </source>
</reference>
<comment type="catalytic activity">
    <reaction evidence="1">
        <text>[protein]-peptidylproline (omega=180) = [protein]-peptidylproline (omega=0)</text>
        <dbReference type="Rhea" id="RHEA:16237"/>
        <dbReference type="Rhea" id="RHEA-COMP:10747"/>
        <dbReference type="Rhea" id="RHEA-COMP:10748"/>
        <dbReference type="ChEBI" id="CHEBI:83833"/>
        <dbReference type="ChEBI" id="CHEBI:83834"/>
        <dbReference type="EC" id="5.2.1.8"/>
    </reaction>
</comment>
<dbReference type="EMBL" id="DS235817">
    <property type="protein sequence ID" value="EEB17620.1"/>
    <property type="molecule type" value="Genomic_DNA"/>
</dbReference>
<dbReference type="InterPro" id="IPR019734">
    <property type="entry name" value="TPR_rpt"/>
</dbReference>
<dbReference type="GO" id="GO:0006457">
    <property type="term" value="P:protein folding"/>
    <property type="evidence" value="ECO:0007669"/>
    <property type="project" value="TreeGrafter"/>
</dbReference>
<proteinExistence type="predicted"/>
<dbReference type="FunCoup" id="E0VW64">
    <property type="interactions" value="1962"/>
</dbReference>
<evidence type="ECO:0000256" key="2">
    <source>
        <dbReference type="ARBA" id="ARBA00013194"/>
    </source>
</evidence>
<dbReference type="GO" id="GO:0005737">
    <property type="term" value="C:cytoplasm"/>
    <property type="evidence" value="ECO:0007669"/>
    <property type="project" value="TreeGrafter"/>
</dbReference>
<dbReference type="Pfam" id="PF00160">
    <property type="entry name" value="Pro_isomerase"/>
    <property type="match status" value="1"/>
</dbReference>
<reference evidence="9" key="1">
    <citation type="submission" date="2007-04" db="EMBL/GenBank/DDBJ databases">
        <title>Annotation of Pediculus humanus corporis strain USDA.</title>
        <authorList>
            <person name="Kirkness E."/>
            <person name="Hannick L."/>
            <person name="Hass B."/>
            <person name="Bruggner R."/>
            <person name="Lawson D."/>
            <person name="Bidwell S."/>
            <person name="Joardar V."/>
            <person name="Caler E."/>
            <person name="Walenz B."/>
            <person name="Inman J."/>
            <person name="Schobel S."/>
            <person name="Galinsky K."/>
            <person name="Amedeo P."/>
            <person name="Strausberg R."/>
        </authorList>
    </citation>
    <scope>NUCLEOTIDE SEQUENCE</scope>
    <source>
        <strain evidence="9">USDA</strain>
    </source>
</reference>
<dbReference type="GO" id="GO:0003755">
    <property type="term" value="F:peptidyl-prolyl cis-trans isomerase activity"/>
    <property type="evidence" value="ECO:0007669"/>
    <property type="project" value="UniProtKB-KW"/>
</dbReference>
<protein>
    <recommendedName>
        <fullName evidence="2">peptidylprolyl isomerase</fullName>
        <ecNumber evidence="2">5.2.1.8</ecNumber>
    </recommendedName>
</protein>
<dbReference type="InterPro" id="IPR002130">
    <property type="entry name" value="Cyclophilin-type_PPIase_dom"/>
</dbReference>
<evidence type="ECO:0000313" key="10">
    <source>
        <dbReference type="EnsemblMetazoa" id="PHUM474930-PA"/>
    </source>
</evidence>
<sequence length="362" mass="40992">MNVKIDDEIIGRIVIELFSDIVPKTAENFLALCIGNHFSQNSGKKLHYKGTIFHKIVRGLFIQGGDVVNLDGSSGESVFGLPFEDENYALKHDRAGVLSAVNSGQNQNNSQFIITVGECSHLDGSCVVFGQVRKGLACVIEISEVKTEDSQPMCKCVIEDCGQLLPNEPWSFGDNDGTSDTHPPDPRDLDLELCNVVDYLNVLSQIRESGNYFFARKNFIEAGRKYKKAIRYINFWISQKYLKGLSTNEINDFHNELEKINVCCSLNLAAVLLKKGLFRQSYQLCDEVVNKEKNNAKAYYRRGMALKHLNDFEGALKDQKMALSLLPNNKSIMDEINEINSLKKKYLLHEKKVFSRMFHEFL</sequence>
<dbReference type="SMART" id="SM00028">
    <property type="entry name" value="TPR"/>
    <property type="match status" value="2"/>
</dbReference>
<dbReference type="HOGENOM" id="CLU_012062_37_0_1"/>
<dbReference type="Gene3D" id="2.40.100.10">
    <property type="entry name" value="Cyclophilin-like"/>
    <property type="match status" value="1"/>
</dbReference>
<dbReference type="KEGG" id="phu:Phum_PHUM474930"/>
<keyword evidence="4 7" id="KW-0802">TPR repeat</keyword>
<dbReference type="FunFam" id="2.40.100.10:FF:000025">
    <property type="entry name" value="Peptidyl-prolyl cis-trans isomerase CYP19-2"/>
    <property type="match status" value="1"/>
</dbReference>
<feature type="domain" description="PPIase cyclophilin-type" evidence="8">
    <location>
        <begin position="1"/>
        <end position="163"/>
    </location>
</feature>
<evidence type="ECO:0000256" key="3">
    <source>
        <dbReference type="ARBA" id="ARBA00022737"/>
    </source>
</evidence>
<keyword evidence="3" id="KW-0677">Repeat</keyword>
<dbReference type="InterPro" id="IPR013105">
    <property type="entry name" value="TPR_2"/>
</dbReference>
<evidence type="ECO:0000256" key="7">
    <source>
        <dbReference type="PROSITE-ProRule" id="PRU00339"/>
    </source>
</evidence>
<dbReference type="eggNOG" id="KOG0546">
    <property type="taxonomic scope" value="Eukaryota"/>
</dbReference>
<dbReference type="Proteomes" id="UP000009046">
    <property type="component" value="Unassembled WGS sequence"/>
</dbReference>
<dbReference type="RefSeq" id="XP_002430358.1">
    <property type="nucleotide sequence ID" value="XM_002430313.1"/>
</dbReference>
<dbReference type="PANTHER" id="PTHR11071">
    <property type="entry name" value="PEPTIDYL-PROLYL CIS-TRANS ISOMERASE"/>
    <property type="match status" value="1"/>
</dbReference>
<keyword evidence="5" id="KW-0697">Rotamase</keyword>
<dbReference type="InParanoid" id="E0VW64"/>